<dbReference type="RefSeq" id="WP_194259016.1">
    <property type="nucleotide sequence ID" value="NZ_JABCQG010000003.1"/>
</dbReference>
<keyword evidence="3" id="KW-1185">Reference proteome</keyword>
<reference evidence="3" key="1">
    <citation type="submission" date="2020-04" db="EMBL/GenBank/DDBJ databases">
        <title>Description of novel Gluconacetobacter.</title>
        <authorList>
            <person name="Sombolestani A."/>
        </authorList>
    </citation>
    <scope>NUCLEOTIDE SEQUENCE [LARGE SCALE GENOMIC DNA]</scope>
    <source>
        <strain evidence="3">LMG 31484</strain>
    </source>
</reference>
<organism evidence="2 3">
    <name type="scientific">Gluconobacter vitians</name>
    <dbReference type="NCBI Taxonomy" id="2728102"/>
    <lineage>
        <taxon>Bacteria</taxon>
        <taxon>Pseudomonadati</taxon>
        <taxon>Pseudomonadota</taxon>
        <taxon>Alphaproteobacteria</taxon>
        <taxon>Acetobacterales</taxon>
        <taxon>Acetobacteraceae</taxon>
        <taxon>Gluconobacter</taxon>
    </lineage>
</organism>
<dbReference type="Gene3D" id="3.40.50.880">
    <property type="match status" value="1"/>
</dbReference>
<dbReference type="SUPFAM" id="SSF52317">
    <property type="entry name" value="Class I glutamine amidotransferase-like"/>
    <property type="match status" value="1"/>
</dbReference>
<dbReference type="Proteomes" id="UP000623107">
    <property type="component" value="Unassembled WGS sequence"/>
</dbReference>
<comment type="caution">
    <text evidence="2">The sequence shown here is derived from an EMBL/GenBank/DDBJ whole genome shotgun (WGS) entry which is preliminary data.</text>
</comment>
<evidence type="ECO:0000313" key="2">
    <source>
        <dbReference type="EMBL" id="MBF0858271.1"/>
    </source>
</evidence>
<keyword evidence="1" id="KW-1133">Transmembrane helix</keyword>
<accession>A0ABR9Y3B7</accession>
<gene>
    <name evidence="2" type="ORF">HKD24_03460</name>
</gene>
<evidence type="ECO:0000256" key="1">
    <source>
        <dbReference type="SAM" id="Phobius"/>
    </source>
</evidence>
<reference evidence="2 3" key="2">
    <citation type="submission" date="2020-11" db="EMBL/GenBank/DDBJ databases">
        <title>Description of novel Gluconobacter species.</title>
        <authorList>
            <person name="Cleenwerck I."/>
            <person name="Cnockaert M."/>
            <person name="Borremans W."/>
            <person name="Wieme A.D."/>
            <person name="De Vuyst L."/>
            <person name="Vandamme P."/>
        </authorList>
    </citation>
    <scope>NUCLEOTIDE SEQUENCE [LARGE SCALE GENOMIC DNA]</scope>
    <source>
        <strain evidence="2 3">LMG 31484</strain>
    </source>
</reference>
<proteinExistence type="predicted"/>
<protein>
    <submittedName>
        <fullName evidence="2">VWA domain-containing protein</fullName>
    </submittedName>
</protein>
<feature type="transmembrane region" description="Helical" evidence="1">
    <location>
        <begin position="35"/>
        <end position="52"/>
    </location>
</feature>
<evidence type="ECO:0000313" key="3">
    <source>
        <dbReference type="Proteomes" id="UP000623107"/>
    </source>
</evidence>
<dbReference type="PANTHER" id="PTHR37947">
    <property type="entry name" value="BLL2462 PROTEIN"/>
    <property type="match status" value="1"/>
</dbReference>
<sequence>MMFDLSPMLPVWLLATLAILTVAGAIYGALRGARGMLWRALAVLTLLGWLSGPRSLHPVLRPVPQDALLVVDRSASMQVGHRTAIADHAAEQIMQDAAHLPGLTLHRVDVPGGTGHGTRLFEALDHADLPQGRFAGAIVVTDGMDHDVPPHLHVPPHLPPRFHGANGQTLPLHLLLTAHGEEQDRRLRILSTPPYAIVGQNATIRVQVDDLGAPSASVAILTIRSGDAPPQTRPIQTGTPQDITLPVQHPGETLVGLSVSPLAGEASTENNSEVVRIRGVRDRLRVLLVSGVPNQGERVWRRLLKADPSVDLVHFTILRSPNTDDGTPLSDLALIPFPIRELFQEKIRSFDLIILDGFRNSNILPDEYLTNIADYVRNGGGLLVTAGPEFTQDGTLQDTSLAQVLPAHVGTDGIVTRAFRPSLTDLGKTHPVTAGLTEDWGPWYRALRPDQSHGEDLMHGPDGAPLLLLDRVDRGRVAMLLSDQLWLWSRGEGGGGPQAELLRRLSHWLMKEPDLEENRLTARIENGQLTVERHAAGQTVSPEAFVTAPDGKRQPVTLTQTKGVWHASVPATLPGIWSVRQDGLVAFASPVSHDPIERQDLRATATIMGASAKTSGGTVSWIADQTPHLRQVSAGNAMSGSDWMGLPVTTAAVAGETRTKDLVPAWAALLAALIFLAIGWWREGH</sequence>
<keyword evidence="1" id="KW-0472">Membrane</keyword>
<feature type="transmembrane region" description="Helical" evidence="1">
    <location>
        <begin position="662"/>
        <end position="681"/>
    </location>
</feature>
<dbReference type="PANTHER" id="PTHR37947:SF1">
    <property type="entry name" value="BLL2462 PROTEIN"/>
    <property type="match status" value="1"/>
</dbReference>
<dbReference type="EMBL" id="JABCQG010000003">
    <property type="protein sequence ID" value="MBF0858271.1"/>
    <property type="molecule type" value="Genomic_DNA"/>
</dbReference>
<dbReference type="InterPro" id="IPR029062">
    <property type="entry name" value="Class_I_gatase-like"/>
</dbReference>
<name>A0ABR9Y3B7_9PROT</name>
<keyword evidence="1" id="KW-0812">Transmembrane</keyword>